<evidence type="ECO:0000313" key="2">
    <source>
        <dbReference type="EMBL" id="NJC35404.1"/>
    </source>
</evidence>
<gene>
    <name evidence="2" type="ORF">GGR88_002933</name>
</gene>
<evidence type="ECO:0000256" key="1">
    <source>
        <dbReference type="SAM" id="MobiDB-lite"/>
    </source>
</evidence>
<evidence type="ECO:0000313" key="3">
    <source>
        <dbReference type="Proteomes" id="UP000734218"/>
    </source>
</evidence>
<accession>A0ABX0XQ68</accession>
<dbReference type="EMBL" id="JAATJE010000004">
    <property type="protein sequence ID" value="NJC35404.1"/>
    <property type="molecule type" value="Genomic_DNA"/>
</dbReference>
<comment type="caution">
    <text evidence="2">The sequence shown here is derived from an EMBL/GenBank/DDBJ whole genome shotgun (WGS) entry which is preliminary data.</text>
</comment>
<protein>
    <submittedName>
        <fullName evidence="2">Uncharacterized protein</fullName>
    </submittedName>
</protein>
<sequence length="90" mass="10220">MLASWEMEADPRSEKAGHMARSIEQERAQLEADEQRLNERRKQLADRERSELLKEVERSGLMKADPAQFSAIIGAIKKLGIAETVKRLTA</sequence>
<keyword evidence="3" id="KW-1185">Reference proteome</keyword>
<name>A0ABX0XQ68_9SPHN</name>
<feature type="region of interest" description="Disordered" evidence="1">
    <location>
        <begin position="1"/>
        <end position="21"/>
    </location>
</feature>
<dbReference type="RefSeq" id="WP_342449822.1">
    <property type="nucleotide sequence ID" value="NZ_JAATJE010000004.1"/>
</dbReference>
<feature type="compositionally biased region" description="Basic and acidic residues" evidence="1">
    <location>
        <begin position="9"/>
        <end position="21"/>
    </location>
</feature>
<reference evidence="2 3" key="1">
    <citation type="submission" date="2020-03" db="EMBL/GenBank/DDBJ databases">
        <title>Genomic Encyclopedia of Type Strains, Phase IV (KMG-IV): sequencing the most valuable type-strain genomes for metagenomic binning, comparative biology and taxonomic classification.</title>
        <authorList>
            <person name="Goeker M."/>
        </authorList>
    </citation>
    <scope>NUCLEOTIDE SEQUENCE [LARGE SCALE GENOMIC DNA]</scope>
    <source>
        <strain evidence="2 3">DSM 27651</strain>
    </source>
</reference>
<proteinExistence type="predicted"/>
<organism evidence="2 3">
    <name type="scientific">Sphingomonas jejuensis</name>
    <dbReference type="NCBI Taxonomy" id="904715"/>
    <lineage>
        <taxon>Bacteria</taxon>
        <taxon>Pseudomonadati</taxon>
        <taxon>Pseudomonadota</taxon>
        <taxon>Alphaproteobacteria</taxon>
        <taxon>Sphingomonadales</taxon>
        <taxon>Sphingomonadaceae</taxon>
        <taxon>Sphingomonas</taxon>
    </lineage>
</organism>
<dbReference type="Proteomes" id="UP000734218">
    <property type="component" value="Unassembled WGS sequence"/>
</dbReference>